<feature type="compositionally biased region" description="Basic and acidic residues" evidence="2">
    <location>
        <begin position="222"/>
        <end position="232"/>
    </location>
</feature>
<dbReference type="PANTHER" id="PTHR46501:SF2">
    <property type="entry name" value="MYOMEGALIN"/>
    <property type="match status" value="1"/>
</dbReference>
<dbReference type="GO" id="GO:0005813">
    <property type="term" value="C:centrosome"/>
    <property type="evidence" value="ECO:0007669"/>
    <property type="project" value="TreeGrafter"/>
</dbReference>
<dbReference type="GO" id="GO:0090063">
    <property type="term" value="P:positive regulation of microtubule nucleation"/>
    <property type="evidence" value="ECO:0007669"/>
    <property type="project" value="TreeGrafter"/>
</dbReference>
<feature type="coiled-coil region" evidence="1">
    <location>
        <begin position="345"/>
        <end position="375"/>
    </location>
</feature>
<dbReference type="Proteomes" id="UP000700334">
    <property type="component" value="Unassembled WGS sequence"/>
</dbReference>
<dbReference type="GO" id="GO:0060090">
    <property type="term" value="F:molecular adaptor activity"/>
    <property type="evidence" value="ECO:0007669"/>
    <property type="project" value="TreeGrafter"/>
</dbReference>
<dbReference type="PANTHER" id="PTHR46501">
    <property type="entry name" value="MYOMEGALIN"/>
    <property type="match status" value="1"/>
</dbReference>
<dbReference type="GO" id="GO:1903358">
    <property type="term" value="P:regulation of Golgi organization"/>
    <property type="evidence" value="ECO:0007669"/>
    <property type="project" value="TreeGrafter"/>
</dbReference>
<comment type="caution">
    <text evidence="3">The sequence shown here is derived from an EMBL/GenBank/DDBJ whole genome shotgun (WGS) entry which is preliminary data.</text>
</comment>
<evidence type="ECO:0000313" key="3">
    <source>
        <dbReference type="EMBL" id="KAG8517641.1"/>
    </source>
</evidence>
<organism evidence="3 4">
    <name type="scientific">Galemys pyrenaicus</name>
    <name type="common">Iberian desman</name>
    <name type="synonym">Pyrenean desman</name>
    <dbReference type="NCBI Taxonomy" id="202257"/>
    <lineage>
        <taxon>Eukaryota</taxon>
        <taxon>Metazoa</taxon>
        <taxon>Chordata</taxon>
        <taxon>Craniata</taxon>
        <taxon>Vertebrata</taxon>
        <taxon>Euteleostomi</taxon>
        <taxon>Mammalia</taxon>
        <taxon>Eutheria</taxon>
        <taxon>Laurasiatheria</taxon>
        <taxon>Eulipotyphla</taxon>
        <taxon>Talpidae</taxon>
        <taxon>Galemys</taxon>
    </lineage>
</organism>
<feature type="region of interest" description="Disordered" evidence="2">
    <location>
        <begin position="382"/>
        <end position="413"/>
    </location>
</feature>
<feature type="region of interest" description="Disordered" evidence="2">
    <location>
        <begin position="193"/>
        <end position="212"/>
    </location>
</feature>
<keyword evidence="4" id="KW-1185">Reference proteome</keyword>
<feature type="compositionally biased region" description="Polar residues" evidence="2">
    <location>
        <begin position="60"/>
        <end position="79"/>
    </location>
</feature>
<protein>
    <submittedName>
        <fullName evidence="3">Myomegalin</fullName>
    </submittedName>
</protein>
<name>A0A8J6DR35_GALPY</name>
<feature type="compositionally biased region" description="Basic and acidic residues" evidence="2">
    <location>
        <begin position="384"/>
        <end position="393"/>
    </location>
</feature>
<dbReference type="GO" id="GO:0007098">
    <property type="term" value="P:centrosome cycle"/>
    <property type="evidence" value="ECO:0007669"/>
    <property type="project" value="TreeGrafter"/>
</dbReference>
<feature type="region of interest" description="Disordered" evidence="2">
    <location>
        <begin position="1"/>
        <end position="106"/>
    </location>
</feature>
<evidence type="ECO:0000313" key="4">
    <source>
        <dbReference type="Proteomes" id="UP000700334"/>
    </source>
</evidence>
<reference evidence="3" key="1">
    <citation type="journal article" date="2021" name="Evol. Appl.">
        <title>The genome of the Pyrenean desman and the effects of bottlenecks and inbreeding on the genomic landscape of an endangered species.</title>
        <authorList>
            <person name="Escoda L."/>
            <person name="Castresana J."/>
        </authorList>
    </citation>
    <scope>NUCLEOTIDE SEQUENCE</scope>
    <source>
        <strain evidence="3">IBE-C5619</strain>
    </source>
</reference>
<dbReference type="AlphaFoldDB" id="A0A8J6DR35"/>
<feature type="region of interest" description="Disordered" evidence="2">
    <location>
        <begin position="219"/>
        <end position="290"/>
    </location>
</feature>
<evidence type="ECO:0000256" key="2">
    <source>
        <dbReference type="SAM" id="MobiDB-lite"/>
    </source>
</evidence>
<dbReference type="InterPro" id="IPR052593">
    <property type="entry name" value="MT-associated_AKAP9-binding"/>
</dbReference>
<feature type="compositionally biased region" description="Low complexity" evidence="2">
    <location>
        <begin position="30"/>
        <end position="42"/>
    </location>
</feature>
<accession>A0A8J6DR35</accession>
<feature type="compositionally biased region" description="Basic and acidic residues" evidence="2">
    <location>
        <begin position="81"/>
        <end position="96"/>
    </location>
</feature>
<dbReference type="OrthoDB" id="9666163at2759"/>
<keyword evidence="1" id="KW-0175">Coiled coil</keyword>
<sequence length="413" mass="45131">MCRNTGKANEKRSSSCRAGSAGRRQLHTQPGAAWEPSAAPSGSAGGKPGHYLDTFLFHQEASSWENTPLETGMQQSSENKGAAEKGGNEPKTRSEEAGVSSVSHTRNCRSLIQDQARELTHLQQKMRIGKAVSSHLMQHVKNTVKNFEELLNSSKIDHYLEQHFREQLAKGSQLAESLASKFSTGILAGIGDLQPSRGRAHRRPHPQATVHVLWDLQKKKKATEVREPRPDARPQISSSSLAQPARPPTSWLPAEQEAPPVGVGANAGPATPADSASLSSSHSGPTLAQPVHRWSDAAQLSRTQETGHLRSSELWGETRPQKMNASGDLASFSSLYRPSSKPSGADLLEKNLVEIQNLRQRLEESVCINDRLRERLELVLGDADPGKGRRGPELRPLGTPGHLRPQQDRDRQL</sequence>
<dbReference type="EMBL" id="JAGFMF010011645">
    <property type="protein sequence ID" value="KAG8517641.1"/>
    <property type="molecule type" value="Genomic_DNA"/>
</dbReference>
<evidence type="ECO:0000256" key="1">
    <source>
        <dbReference type="SAM" id="Coils"/>
    </source>
</evidence>
<feature type="region of interest" description="Disordered" evidence="2">
    <location>
        <begin position="302"/>
        <end position="325"/>
    </location>
</feature>
<proteinExistence type="predicted"/>
<gene>
    <name evidence="3" type="ORF">J0S82_015712</name>
</gene>
<dbReference type="GO" id="GO:0005794">
    <property type="term" value="C:Golgi apparatus"/>
    <property type="evidence" value="ECO:0007669"/>
    <property type="project" value="TreeGrafter"/>
</dbReference>